<dbReference type="OrthoDB" id="10334318at2759"/>
<comment type="caution">
    <text evidence="2">The sequence shown here is derived from an EMBL/GenBank/DDBJ whole genome shotgun (WGS) entry which is preliminary data.</text>
</comment>
<dbReference type="AlphaFoldDB" id="A0A8H5FD82"/>
<evidence type="ECO:0000313" key="2">
    <source>
        <dbReference type="EMBL" id="KAF5332501.1"/>
    </source>
</evidence>
<proteinExistence type="predicted"/>
<evidence type="ECO:0000313" key="3">
    <source>
        <dbReference type="Proteomes" id="UP000541558"/>
    </source>
</evidence>
<dbReference type="Proteomes" id="UP000541558">
    <property type="component" value="Unassembled WGS sequence"/>
</dbReference>
<keyword evidence="3" id="KW-1185">Reference proteome</keyword>
<organism evidence="2 3">
    <name type="scientific">Ephemerocybe angulata</name>
    <dbReference type="NCBI Taxonomy" id="980116"/>
    <lineage>
        <taxon>Eukaryota</taxon>
        <taxon>Fungi</taxon>
        <taxon>Dikarya</taxon>
        <taxon>Basidiomycota</taxon>
        <taxon>Agaricomycotina</taxon>
        <taxon>Agaricomycetes</taxon>
        <taxon>Agaricomycetidae</taxon>
        <taxon>Agaricales</taxon>
        <taxon>Agaricineae</taxon>
        <taxon>Psathyrellaceae</taxon>
        <taxon>Ephemerocybe</taxon>
    </lineage>
</organism>
<feature type="compositionally biased region" description="Basic and acidic residues" evidence="1">
    <location>
        <begin position="164"/>
        <end position="178"/>
    </location>
</feature>
<feature type="region of interest" description="Disordered" evidence="1">
    <location>
        <begin position="1"/>
        <end position="127"/>
    </location>
</feature>
<sequence length="178" mass="20347">MPFDNQSYNGNRGPVSNTNYDQKGSNVTYRDSHNYGKTYNTENAHGPVYNGSNHGTVVGNRESVQHFNGKSSKHNFGDNYGTLNQEPVNYGRSESSSSSGSSRRRRRRSDEDRHYTSRPAYQANEYAYPPQAAYPAYQQPYTYPNGQYTSQHQQYTAPYYSDSGDYHGHEGSRRRYCC</sequence>
<protein>
    <submittedName>
        <fullName evidence="2">Uncharacterized protein</fullName>
    </submittedName>
</protein>
<feature type="compositionally biased region" description="Low complexity" evidence="1">
    <location>
        <begin position="91"/>
        <end position="101"/>
    </location>
</feature>
<feature type="compositionally biased region" description="Polar residues" evidence="1">
    <location>
        <begin position="1"/>
        <end position="43"/>
    </location>
</feature>
<gene>
    <name evidence="2" type="ORF">D9611_005453</name>
</gene>
<evidence type="ECO:0000256" key="1">
    <source>
        <dbReference type="SAM" id="MobiDB-lite"/>
    </source>
</evidence>
<name>A0A8H5FD82_9AGAR</name>
<reference evidence="2 3" key="1">
    <citation type="journal article" date="2020" name="ISME J.">
        <title>Uncovering the hidden diversity of litter-decomposition mechanisms in mushroom-forming fungi.</title>
        <authorList>
            <person name="Floudas D."/>
            <person name="Bentzer J."/>
            <person name="Ahren D."/>
            <person name="Johansson T."/>
            <person name="Persson P."/>
            <person name="Tunlid A."/>
        </authorList>
    </citation>
    <scope>NUCLEOTIDE SEQUENCE [LARGE SCALE GENOMIC DNA]</scope>
    <source>
        <strain evidence="2 3">CBS 175.51</strain>
    </source>
</reference>
<dbReference type="EMBL" id="JAACJK010000110">
    <property type="protein sequence ID" value="KAF5332501.1"/>
    <property type="molecule type" value="Genomic_DNA"/>
</dbReference>
<accession>A0A8H5FD82</accession>
<feature type="region of interest" description="Disordered" evidence="1">
    <location>
        <begin position="159"/>
        <end position="178"/>
    </location>
</feature>